<dbReference type="InterPro" id="IPR013325">
    <property type="entry name" value="RNA_pol_sigma_r2"/>
</dbReference>
<dbReference type="PRINTS" id="PR00046">
    <property type="entry name" value="SIGMA70FCT"/>
</dbReference>
<dbReference type="EMBL" id="CP073720">
    <property type="protein sequence ID" value="UWP80839.1"/>
    <property type="molecule type" value="Genomic_DNA"/>
</dbReference>
<dbReference type="Pfam" id="PF01740">
    <property type="entry name" value="STAS"/>
    <property type="match status" value="1"/>
</dbReference>
<keyword evidence="4" id="KW-0804">Transcription</keyword>
<dbReference type="Pfam" id="PF04542">
    <property type="entry name" value="Sigma70_r2"/>
    <property type="match status" value="1"/>
</dbReference>
<dbReference type="InterPro" id="IPR036388">
    <property type="entry name" value="WH-like_DNA-bd_sf"/>
</dbReference>
<dbReference type="Gene3D" id="1.10.1740.10">
    <property type="match status" value="1"/>
</dbReference>
<organism evidence="6 7">
    <name type="scientific">Dactylosporangium fulvum</name>
    <dbReference type="NCBI Taxonomy" id="53359"/>
    <lineage>
        <taxon>Bacteria</taxon>
        <taxon>Bacillati</taxon>
        <taxon>Actinomycetota</taxon>
        <taxon>Actinomycetes</taxon>
        <taxon>Micromonosporales</taxon>
        <taxon>Micromonosporaceae</taxon>
        <taxon>Dactylosporangium</taxon>
    </lineage>
</organism>
<evidence type="ECO:0000313" key="7">
    <source>
        <dbReference type="Proteomes" id="UP001059617"/>
    </source>
</evidence>
<evidence type="ECO:0000313" key="6">
    <source>
        <dbReference type="EMBL" id="UWP80839.1"/>
    </source>
</evidence>
<name>A0ABY5VUV2_9ACTN</name>
<dbReference type="InterPro" id="IPR014322">
    <property type="entry name" value="RNA_pol_sigma-B/F/G"/>
</dbReference>
<evidence type="ECO:0000256" key="3">
    <source>
        <dbReference type="ARBA" id="ARBA00023125"/>
    </source>
</evidence>
<dbReference type="InterPro" id="IPR007630">
    <property type="entry name" value="RNA_pol_sigma70_r4"/>
</dbReference>
<dbReference type="CDD" id="cd06171">
    <property type="entry name" value="Sigma70_r4"/>
    <property type="match status" value="1"/>
</dbReference>
<proteinExistence type="predicted"/>
<evidence type="ECO:0000259" key="5">
    <source>
        <dbReference type="PROSITE" id="PS50801"/>
    </source>
</evidence>
<feature type="domain" description="STAS" evidence="5">
    <location>
        <begin position="3"/>
        <end position="112"/>
    </location>
</feature>
<dbReference type="CDD" id="cd07043">
    <property type="entry name" value="STAS_anti-anti-sigma_factors"/>
    <property type="match status" value="1"/>
</dbReference>
<accession>A0ABY5VUV2</accession>
<keyword evidence="2" id="KW-0731">Sigma factor</keyword>
<dbReference type="RefSeq" id="WP_259858602.1">
    <property type="nucleotide sequence ID" value="NZ_BAAAST010000058.1"/>
</dbReference>
<dbReference type="Gene3D" id="3.30.750.24">
    <property type="entry name" value="STAS domain"/>
    <property type="match status" value="1"/>
</dbReference>
<gene>
    <name evidence="6" type="ORF">Dfulv_37755</name>
</gene>
<dbReference type="Proteomes" id="UP001059617">
    <property type="component" value="Chromosome"/>
</dbReference>
<dbReference type="Pfam" id="PF04545">
    <property type="entry name" value="Sigma70_r4"/>
    <property type="match status" value="1"/>
</dbReference>
<evidence type="ECO:0000256" key="1">
    <source>
        <dbReference type="ARBA" id="ARBA00023015"/>
    </source>
</evidence>
<keyword evidence="3" id="KW-0238">DNA-binding</keyword>
<protein>
    <submittedName>
        <fullName evidence="6">SigB/SigF/SigG family RNA polymerase sigma factor</fullName>
    </submittedName>
</protein>
<dbReference type="PROSITE" id="PS50801">
    <property type="entry name" value="STAS"/>
    <property type="match status" value="1"/>
</dbReference>
<dbReference type="SUPFAM" id="SSF52091">
    <property type="entry name" value="SpoIIaa-like"/>
    <property type="match status" value="1"/>
</dbReference>
<dbReference type="InterPro" id="IPR036513">
    <property type="entry name" value="STAS_dom_sf"/>
</dbReference>
<keyword evidence="7" id="KW-1185">Reference proteome</keyword>
<dbReference type="InterPro" id="IPR014284">
    <property type="entry name" value="RNA_pol_sigma-70_dom"/>
</dbReference>
<dbReference type="Gene3D" id="1.10.10.10">
    <property type="entry name" value="Winged helix-like DNA-binding domain superfamily/Winged helix DNA-binding domain"/>
    <property type="match status" value="2"/>
</dbReference>
<evidence type="ECO:0000256" key="2">
    <source>
        <dbReference type="ARBA" id="ARBA00023082"/>
    </source>
</evidence>
<sequence>MDLTITLSRRGDRSLVEPTGSLDYASVPYVRQLVFDRFDAGDRHVTIELSRLRLLDAAAIKVLLYLQRRGEQLDADVRLAGARGAALTALEISGVAKRLHAYDNVDWPVADRDRQEIDLDTLHLSHGHWPTEVTDLLAQFHAMDPADPARQRARDHVIEMCLPAAQRLARRFGASGEPVNDLIQVASLGLVKAVDGFDPSRGIEFGTYATPTIIGEIKRYFRDRTWGIRLPRRLQELRLAVNKARDDLTQSLGRSPTVTDIANHLVVDEEQIIEVIGATHAYRPMSLDTPAGDVDDETTLLDAVGEEEPEFGLVDFRESLHTLIGRLPEREQRILSLRFYGNLTQSEIAERIGLSQMHVSRLLRQSLDFLRRRLSE</sequence>
<dbReference type="InterPro" id="IPR002645">
    <property type="entry name" value="STAS_dom"/>
</dbReference>
<dbReference type="PANTHER" id="PTHR30385">
    <property type="entry name" value="SIGMA FACTOR F FLAGELLAR"/>
    <property type="match status" value="1"/>
</dbReference>
<dbReference type="NCBIfam" id="TIGR02980">
    <property type="entry name" value="SigBFG"/>
    <property type="match status" value="1"/>
</dbReference>
<dbReference type="NCBIfam" id="TIGR02937">
    <property type="entry name" value="sigma70-ECF"/>
    <property type="match status" value="1"/>
</dbReference>
<dbReference type="InterPro" id="IPR007627">
    <property type="entry name" value="RNA_pol_sigma70_r2"/>
</dbReference>
<dbReference type="InterPro" id="IPR000943">
    <property type="entry name" value="RNA_pol_sigma70"/>
</dbReference>
<dbReference type="InterPro" id="IPR013324">
    <property type="entry name" value="RNA_pol_sigma_r3/r4-like"/>
</dbReference>
<dbReference type="SUPFAM" id="SSF88946">
    <property type="entry name" value="Sigma2 domain of RNA polymerase sigma factors"/>
    <property type="match status" value="1"/>
</dbReference>
<keyword evidence="1" id="KW-0805">Transcription regulation</keyword>
<reference evidence="6" key="1">
    <citation type="submission" date="2021-04" db="EMBL/GenBank/DDBJ databases">
        <authorList>
            <person name="Hartkoorn R.C."/>
            <person name="Beaudoing E."/>
            <person name="Hot D."/>
        </authorList>
    </citation>
    <scope>NUCLEOTIDE SEQUENCE</scope>
    <source>
        <strain evidence="6">NRRL B-16292</strain>
    </source>
</reference>
<dbReference type="PANTHER" id="PTHR30385:SF4">
    <property type="entry name" value="RNA POLYMERASE SIGMA-E FACTOR"/>
    <property type="match status" value="1"/>
</dbReference>
<dbReference type="SUPFAM" id="SSF88659">
    <property type="entry name" value="Sigma3 and sigma4 domains of RNA polymerase sigma factors"/>
    <property type="match status" value="2"/>
</dbReference>
<evidence type="ECO:0000256" key="4">
    <source>
        <dbReference type="ARBA" id="ARBA00023163"/>
    </source>
</evidence>
<dbReference type="InterPro" id="IPR007624">
    <property type="entry name" value="RNA_pol_sigma70_r3"/>
</dbReference>
<reference evidence="6" key="2">
    <citation type="submission" date="2022-09" db="EMBL/GenBank/DDBJ databases">
        <title>Biosynthetic gene clusters of Dactylosporangioum fulvum.</title>
        <authorList>
            <person name="Caradec T."/>
        </authorList>
    </citation>
    <scope>NUCLEOTIDE SEQUENCE</scope>
    <source>
        <strain evidence="6">NRRL B-16292</strain>
    </source>
</reference>
<dbReference type="Pfam" id="PF04539">
    <property type="entry name" value="Sigma70_r3"/>
    <property type="match status" value="1"/>
</dbReference>